<evidence type="ECO:0000259" key="8">
    <source>
        <dbReference type="Pfam" id="PF02687"/>
    </source>
</evidence>
<feature type="domain" description="MacB-like periplasmic core" evidence="9">
    <location>
        <begin position="22"/>
        <end position="261"/>
    </location>
</feature>
<dbReference type="InterPro" id="IPR025857">
    <property type="entry name" value="MacB_PCD"/>
</dbReference>
<dbReference type="Pfam" id="PF12704">
    <property type="entry name" value="MacB_PCD"/>
    <property type="match status" value="1"/>
</dbReference>
<dbReference type="RefSeq" id="WP_349216226.1">
    <property type="nucleotide sequence ID" value="NZ_JBBMFA010000094.1"/>
</dbReference>
<organism evidence="10 11">
    <name type="scientific">Ruthenibacterium intestinale</name>
    <dbReference type="NCBI Taxonomy" id="3133163"/>
    <lineage>
        <taxon>Bacteria</taxon>
        <taxon>Bacillati</taxon>
        <taxon>Bacillota</taxon>
        <taxon>Clostridia</taxon>
        <taxon>Eubacteriales</taxon>
        <taxon>Oscillospiraceae</taxon>
        <taxon>Ruthenibacterium</taxon>
    </lineage>
</organism>
<comment type="similarity">
    <text evidence="6">Belongs to the ABC-4 integral membrane protein family.</text>
</comment>
<feature type="transmembrane region" description="Helical" evidence="7">
    <location>
        <begin position="346"/>
        <end position="368"/>
    </location>
</feature>
<dbReference type="Proteomes" id="UP001477672">
    <property type="component" value="Unassembled WGS sequence"/>
</dbReference>
<evidence type="ECO:0000256" key="4">
    <source>
        <dbReference type="ARBA" id="ARBA00022989"/>
    </source>
</evidence>
<keyword evidence="11" id="KW-1185">Reference proteome</keyword>
<dbReference type="PANTHER" id="PTHR30572">
    <property type="entry name" value="MEMBRANE COMPONENT OF TRANSPORTER-RELATED"/>
    <property type="match status" value="1"/>
</dbReference>
<name>A0ABV1GG90_9FIRM</name>
<dbReference type="PANTHER" id="PTHR30572:SF4">
    <property type="entry name" value="ABC TRANSPORTER PERMEASE YTRF"/>
    <property type="match status" value="1"/>
</dbReference>
<reference evidence="10 11" key="1">
    <citation type="submission" date="2024-03" db="EMBL/GenBank/DDBJ databases">
        <title>Human intestinal bacterial collection.</title>
        <authorList>
            <person name="Pauvert C."/>
            <person name="Hitch T.C.A."/>
            <person name="Clavel T."/>
        </authorList>
    </citation>
    <scope>NUCLEOTIDE SEQUENCE [LARGE SCALE GENOMIC DNA]</scope>
    <source>
        <strain evidence="10 11">CLA-JM-H11</strain>
    </source>
</reference>
<dbReference type="Pfam" id="PF02687">
    <property type="entry name" value="FtsX"/>
    <property type="match status" value="1"/>
</dbReference>
<proteinExistence type="inferred from homology"/>
<gene>
    <name evidence="10" type="ORF">WMO24_09610</name>
</gene>
<evidence type="ECO:0000259" key="9">
    <source>
        <dbReference type="Pfam" id="PF12704"/>
    </source>
</evidence>
<evidence type="ECO:0000256" key="2">
    <source>
        <dbReference type="ARBA" id="ARBA00022475"/>
    </source>
</evidence>
<dbReference type="InterPro" id="IPR003838">
    <property type="entry name" value="ABC3_permease_C"/>
</dbReference>
<feature type="domain" description="ABC3 transporter permease C-terminal" evidence="8">
    <location>
        <begin position="303"/>
        <end position="416"/>
    </location>
</feature>
<feature type="transmembrane region" description="Helical" evidence="7">
    <location>
        <begin position="297"/>
        <end position="325"/>
    </location>
</feature>
<dbReference type="EMBL" id="JBBMFA010000094">
    <property type="protein sequence ID" value="MEQ2520682.1"/>
    <property type="molecule type" value="Genomic_DNA"/>
</dbReference>
<evidence type="ECO:0000256" key="7">
    <source>
        <dbReference type="SAM" id="Phobius"/>
    </source>
</evidence>
<comment type="subcellular location">
    <subcellularLocation>
        <location evidence="1">Cell membrane</location>
        <topology evidence="1">Multi-pass membrane protein</topology>
    </subcellularLocation>
</comment>
<evidence type="ECO:0000313" key="10">
    <source>
        <dbReference type="EMBL" id="MEQ2520682.1"/>
    </source>
</evidence>
<protein>
    <submittedName>
        <fullName evidence="10">ABC transporter permease</fullName>
    </submittedName>
</protein>
<evidence type="ECO:0000256" key="5">
    <source>
        <dbReference type="ARBA" id="ARBA00023136"/>
    </source>
</evidence>
<keyword evidence="3 7" id="KW-0812">Transmembrane</keyword>
<keyword evidence="2" id="KW-1003">Cell membrane</keyword>
<keyword evidence="4 7" id="KW-1133">Transmembrane helix</keyword>
<evidence type="ECO:0000256" key="1">
    <source>
        <dbReference type="ARBA" id="ARBA00004651"/>
    </source>
</evidence>
<sequence length="423" mass="45087">MLFRENVVLALRGLWANKMRALLTMLGIVIGIGSVIAIMTVANSMTNAISTSMQSMGASNITVSLTQKSDSDFVAGGSVRLFRSSSYREEDLITDEMIEQYRAAYSDSLYAVSLSENLGSFTVESGTESASVNASGVNLDYQKAQNLELLQGHWLLQDDLDSGRRVAVVSDEFCSQLSLGDDPLGKSFELTYGNQVYTFYIVGVYRYEDSGVVLSSTDEEPSTDIYLPLSAAKAISHGNDGYSQLTVVPNTGVDTQSFLEQTEMFFSGFYVRNDSFTVTATSMESMIESMTEMLSTIGLAVAVIAGISLVVGGIGVMNIMLVSITERTREISTRKALGATNGSIRVQFIIESVVICIIGGILGIAVGVGLGSLGAGMLGYAASPSPGVIALAVTFSGGIGVFFGYYPANKAAKLDPIEALRYE</sequence>
<evidence type="ECO:0000256" key="6">
    <source>
        <dbReference type="ARBA" id="ARBA00038076"/>
    </source>
</evidence>
<evidence type="ECO:0000256" key="3">
    <source>
        <dbReference type="ARBA" id="ARBA00022692"/>
    </source>
</evidence>
<dbReference type="InterPro" id="IPR050250">
    <property type="entry name" value="Macrolide_Exporter_MacB"/>
</dbReference>
<keyword evidence="5 7" id="KW-0472">Membrane</keyword>
<evidence type="ECO:0000313" key="11">
    <source>
        <dbReference type="Proteomes" id="UP001477672"/>
    </source>
</evidence>
<accession>A0ABV1GG90</accession>
<feature type="transmembrane region" description="Helical" evidence="7">
    <location>
        <begin position="21"/>
        <end position="42"/>
    </location>
</feature>
<feature type="transmembrane region" description="Helical" evidence="7">
    <location>
        <begin position="388"/>
        <end position="406"/>
    </location>
</feature>
<comment type="caution">
    <text evidence="10">The sequence shown here is derived from an EMBL/GenBank/DDBJ whole genome shotgun (WGS) entry which is preliminary data.</text>
</comment>